<protein>
    <submittedName>
        <fullName evidence="2">Uncharacterized protein</fullName>
    </submittedName>
</protein>
<comment type="caution">
    <text evidence="2">The sequence shown here is derived from an EMBL/GenBank/DDBJ whole genome shotgun (WGS) entry which is preliminary data.</text>
</comment>
<sequence length="115" mass="12420">MTRPFNLHAEARSSGQPPLPFTPRDGNDLEERFWVPAVDILDRSLIRISTVVALIAWHLVLGGYACPSPACVGSRSFEGGSCNIPSGACAPPVSFPRVLMLQLRGSGIKLPHQRS</sequence>
<proteinExistence type="predicted"/>
<evidence type="ECO:0000313" key="3">
    <source>
        <dbReference type="Proteomes" id="UP001557470"/>
    </source>
</evidence>
<reference evidence="2 3" key="1">
    <citation type="submission" date="2024-06" db="EMBL/GenBank/DDBJ databases">
        <authorList>
            <person name="Pan Q."/>
            <person name="Wen M."/>
            <person name="Jouanno E."/>
            <person name="Zahm M."/>
            <person name="Klopp C."/>
            <person name="Cabau C."/>
            <person name="Louis A."/>
            <person name="Berthelot C."/>
            <person name="Parey E."/>
            <person name="Roest Crollius H."/>
            <person name="Montfort J."/>
            <person name="Robinson-Rechavi M."/>
            <person name="Bouchez O."/>
            <person name="Lampietro C."/>
            <person name="Lopez Roques C."/>
            <person name="Donnadieu C."/>
            <person name="Postlethwait J."/>
            <person name="Bobe J."/>
            <person name="Verreycken H."/>
            <person name="Guiguen Y."/>
        </authorList>
    </citation>
    <scope>NUCLEOTIDE SEQUENCE [LARGE SCALE GENOMIC DNA]</scope>
    <source>
        <strain evidence="2">Up_M1</strain>
        <tissue evidence="2">Testis</tissue>
    </source>
</reference>
<gene>
    <name evidence="2" type="ORF">UPYG_G00211030</name>
</gene>
<name>A0ABD0X1U3_UMBPY</name>
<evidence type="ECO:0000256" key="1">
    <source>
        <dbReference type="SAM" id="MobiDB-lite"/>
    </source>
</evidence>
<organism evidence="2 3">
    <name type="scientific">Umbra pygmaea</name>
    <name type="common">Eastern mudminnow</name>
    <dbReference type="NCBI Taxonomy" id="75934"/>
    <lineage>
        <taxon>Eukaryota</taxon>
        <taxon>Metazoa</taxon>
        <taxon>Chordata</taxon>
        <taxon>Craniata</taxon>
        <taxon>Vertebrata</taxon>
        <taxon>Euteleostomi</taxon>
        <taxon>Actinopterygii</taxon>
        <taxon>Neopterygii</taxon>
        <taxon>Teleostei</taxon>
        <taxon>Protacanthopterygii</taxon>
        <taxon>Esociformes</taxon>
        <taxon>Umbridae</taxon>
        <taxon>Umbra</taxon>
    </lineage>
</organism>
<dbReference type="AlphaFoldDB" id="A0ABD0X1U3"/>
<evidence type="ECO:0000313" key="2">
    <source>
        <dbReference type="EMBL" id="KAL0973776.1"/>
    </source>
</evidence>
<dbReference type="EMBL" id="JAGEUA010000006">
    <property type="protein sequence ID" value="KAL0973776.1"/>
    <property type="molecule type" value="Genomic_DNA"/>
</dbReference>
<feature type="region of interest" description="Disordered" evidence="1">
    <location>
        <begin position="1"/>
        <end position="24"/>
    </location>
</feature>
<keyword evidence="3" id="KW-1185">Reference proteome</keyword>
<accession>A0ABD0X1U3</accession>
<dbReference type="Proteomes" id="UP001557470">
    <property type="component" value="Unassembled WGS sequence"/>
</dbReference>